<evidence type="ECO:0000256" key="6">
    <source>
        <dbReference type="SAM" id="MobiDB-lite"/>
    </source>
</evidence>
<dbReference type="InterPro" id="IPR001650">
    <property type="entry name" value="Helicase_C-like"/>
</dbReference>
<evidence type="ECO:0000256" key="1">
    <source>
        <dbReference type="ARBA" id="ARBA00012552"/>
    </source>
</evidence>
<dbReference type="GeneID" id="106457801"/>
<protein>
    <recommendedName>
        <fullName evidence="1">RNA helicase</fullName>
        <ecNumber evidence="1">3.6.4.13</ecNumber>
    </recommendedName>
</protein>
<sequence length="875" mass="99444">MLSFLQRFQEIKHCFRNECEDSGKENNQLNNKEQNSSHLSSAEADLDILAEEREGFELSVSSSEISDVITGNQFRSLEPEELIDRSHRMYWNFQKNRKKISFAVREAHQLLPITLMRNEILSAIEKNQVIVLSGEPGCGKTTQVPQFILDDLILHLKGAECNMVVTQPRRISAISIAERVAKERGERMGETVGYQVRLKKVIPQEKGALLFCSTGILLRKLQANPSLEGISHVIVDEVHERDIQTDFLLILLKDLLKSNRELRVILMSASLNADLFSKYFDNCPIVNVLGFVHDVEEYFLSDIYKILGKRETSNNMKSYNLPRVNYDLILDLIQHIDSEEPPGAILCFLPGWQEIRAMLERLKNVFSDSSRYLLCPVHSRLPYHEQQRIFECPPAGMRKIVLATNVAETSITINDVVYVINPGFQKEMVYDPNKGLAVLTTEWITQANLKQRKGRAGRVQPGKCFHLFHKRTVEELREFPIAEILRVPLEKTVLDCKFYCPRAKSEDFLSQALECPSTENISHAVAALEELGVLNEDEELTPLGRRIAHFTTHPRLSKALVYSTILRCVDTVLTIAALLSSTRDPFLTNLENKAVIREVKKKFDHTVGSDHIALANLFKAWKEEELASEFCTKNLVSSSNLIFTRGLKRVFSEHLYDACLVDSVESCEDLNQDHNQYCNNVAMVMGAMVAALYPNVLHLQKGDLQRGRIKWDAVTPMTLNGKPACIQKESVVSQEIAGLPSPWLVYFNSMRSQERGMVLVRDLSCIPNMALLLFGGEEVGIQLPSPSDISESETQNNVILVIDGQKRLRFSCSRREAELILQWRNCLQNIVQSFLVDTAMNEDHQVDIGLVVNQFLEITKNLLMIEDGFRLKTEL</sequence>
<evidence type="ECO:0000256" key="2">
    <source>
        <dbReference type="ARBA" id="ARBA00022741"/>
    </source>
</evidence>
<accession>A0ABM1S7E7</accession>
<dbReference type="SMART" id="SM00487">
    <property type="entry name" value="DEXDc"/>
    <property type="match status" value="1"/>
</dbReference>
<name>A0ABM1S7E7_LIMPO</name>
<dbReference type="SMART" id="SM00847">
    <property type="entry name" value="HA2"/>
    <property type="match status" value="1"/>
</dbReference>
<dbReference type="CDD" id="cd18791">
    <property type="entry name" value="SF2_C_RHA"/>
    <property type="match status" value="1"/>
</dbReference>
<organism evidence="9 10">
    <name type="scientific">Limulus polyphemus</name>
    <name type="common">Atlantic horseshoe crab</name>
    <dbReference type="NCBI Taxonomy" id="6850"/>
    <lineage>
        <taxon>Eukaryota</taxon>
        <taxon>Metazoa</taxon>
        <taxon>Ecdysozoa</taxon>
        <taxon>Arthropoda</taxon>
        <taxon>Chelicerata</taxon>
        <taxon>Merostomata</taxon>
        <taxon>Xiphosura</taxon>
        <taxon>Limulidae</taxon>
        <taxon>Limulus</taxon>
    </lineage>
</organism>
<dbReference type="InterPro" id="IPR014001">
    <property type="entry name" value="Helicase_ATP-bd"/>
</dbReference>
<dbReference type="Gene3D" id="1.20.120.1080">
    <property type="match status" value="1"/>
</dbReference>
<dbReference type="InterPro" id="IPR011545">
    <property type="entry name" value="DEAD/DEAH_box_helicase_dom"/>
</dbReference>
<feature type="region of interest" description="Disordered" evidence="6">
    <location>
        <begin position="20"/>
        <end position="40"/>
    </location>
</feature>
<keyword evidence="4 10" id="KW-0347">Helicase</keyword>
<gene>
    <name evidence="10" type="primary">LOC106457801</name>
</gene>
<evidence type="ECO:0000313" key="10">
    <source>
        <dbReference type="RefSeq" id="XP_022239552.1"/>
    </source>
</evidence>
<reference evidence="10" key="1">
    <citation type="submission" date="2025-08" db="UniProtKB">
        <authorList>
            <consortium name="RefSeq"/>
        </authorList>
    </citation>
    <scope>IDENTIFICATION</scope>
    <source>
        <tissue evidence="10">Muscle</tissue>
    </source>
</reference>
<evidence type="ECO:0000259" key="8">
    <source>
        <dbReference type="PROSITE" id="PS51194"/>
    </source>
</evidence>
<evidence type="ECO:0000313" key="9">
    <source>
        <dbReference type="Proteomes" id="UP000694941"/>
    </source>
</evidence>
<dbReference type="PROSITE" id="PS51194">
    <property type="entry name" value="HELICASE_CTER"/>
    <property type="match status" value="1"/>
</dbReference>
<keyword evidence="3" id="KW-0378">Hydrolase</keyword>
<dbReference type="SMART" id="SM00490">
    <property type="entry name" value="HELICc"/>
    <property type="match status" value="1"/>
</dbReference>
<dbReference type="Pfam" id="PF00270">
    <property type="entry name" value="DEAD"/>
    <property type="match status" value="1"/>
</dbReference>
<dbReference type="Pfam" id="PF00271">
    <property type="entry name" value="Helicase_C"/>
    <property type="match status" value="1"/>
</dbReference>
<dbReference type="Proteomes" id="UP000694941">
    <property type="component" value="Unplaced"/>
</dbReference>
<dbReference type="PROSITE" id="PS00690">
    <property type="entry name" value="DEAH_ATP_HELICASE"/>
    <property type="match status" value="1"/>
</dbReference>
<evidence type="ECO:0000256" key="3">
    <source>
        <dbReference type="ARBA" id="ARBA00022801"/>
    </source>
</evidence>
<feature type="compositionally biased region" description="Low complexity" evidence="6">
    <location>
        <begin position="25"/>
        <end position="37"/>
    </location>
</feature>
<evidence type="ECO:0000259" key="7">
    <source>
        <dbReference type="PROSITE" id="PS51192"/>
    </source>
</evidence>
<dbReference type="Gene3D" id="3.40.50.300">
    <property type="entry name" value="P-loop containing nucleotide triphosphate hydrolases"/>
    <property type="match status" value="2"/>
</dbReference>
<dbReference type="EC" id="3.6.4.13" evidence="1"/>
<dbReference type="InterPro" id="IPR048333">
    <property type="entry name" value="HA2_WH"/>
</dbReference>
<dbReference type="Pfam" id="PF21010">
    <property type="entry name" value="HA2_C"/>
    <property type="match status" value="1"/>
</dbReference>
<feature type="domain" description="Helicase C-terminal" evidence="8">
    <location>
        <begin position="331"/>
        <end position="500"/>
    </location>
</feature>
<keyword evidence="2" id="KW-0547">Nucleotide-binding</keyword>
<evidence type="ECO:0000256" key="5">
    <source>
        <dbReference type="ARBA" id="ARBA00022840"/>
    </source>
</evidence>
<dbReference type="SUPFAM" id="SSF52540">
    <property type="entry name" value="P-loop containing nucleoside triphosphate hydrolases"/>
    <property type="match status" value="1"/>
</dbReference>
<dbReference type="InterPro" id="IPR007502">
    <property type="entry name" value="Helicase-assoc_dom"/>
</dbReference>
<dbReference type="PROSITE" id="PS51192">
    <property type="entry name" value="HELICASE_ATP_BIND_1"/>
    <property type="match status" value="1"/>
</dbReference>
<proteinExistence type="predicted"/>
<feature type="domain" description="Helicase ATP-binding" evidence="7">
    <location>
        <begin position="121"/>
        <end position="289"/>
    </location>
</feature>
<dbReference type="PANTHER" id="PTHR18934:SF257">
    <property type="entry name" value="ATP-DEPENDENT RNA HELICASE DHX30"/>
    <property type="match status" value="1"/>
</dbReference>
<dbReference type="InterPro" id="IPR027417">
    <property type="entry name" value="P-loop_NTPase"/>
</dbReference>
<keyword evidence="5" id="KW-0067">ATP-binding</keyword>
<keyword evidence="9" id="KW-1185">Reference proteome</keyword>
<dbReference type="Pfam" id="PF04408">
    <property type="entry name" value="WHD_HA2"/>
    <property type="match status" value="1"/>
</dbReference>
<dbReference type="GO" id="GO:0004386">
    <property type="term" value="F:helicase activity"/>
    <property type="evidence" value="ECO:0007669"/>
    <property type="project" value="UniProtKB-KW"/>
</dbReference>
<dbReference type="PANTHER" id="PTHR18934">
    <property type="entry name" value="ATP-DEPENDENT RNA HELICASE"/>
    <property type="match status" value="1"/>
</dbReference>
<dbReference type="CDD" id="cd17917">
    <property type="entry name" value="DEXHc_RHA-like"/>
    <property type="match status" value="1"/>
</dbReference>
<dbReference type="InterPro" id="IPR002464">
    <property type="entry name" value="DNA/RNA_helicase_DEAH_CS"/>
</dbReference>
<evidence type="ECO:0000256" key="4">
    <source>
        <dbReference type="ARBA" id="ARBA00022806"/>
    </source>
</evidence>
<dbReference type="RefSeq" id="XP_022239552.1">
    <property type="nucleotide sequence ID" value="XM_022383844.1"/>
</dbReference>